<proteinExistence type="predicted"/>
<dbReference type="AlphaFoldDB" id="A0A2T3ZNH6"/>
<keyword evidence="3" id="KW-1185">Reference proteome</keyword>
<evidence type="ECO:0000313" key="2">
    <source>
        <dbReference type="EMBL" id="PTB46334.1"/>
    </source>
</evidence>
<name>A0A2T3ZNH6_TRIA4</name>
<reference evidence="2 3" key="1">
    <citation type="submission" date="2016-07" db="EMBL/GenBank/DDBJ databases">
        <title>Multiple horizontal gene transfer events from other fungi enriched the ability of initially mycotrophic Trichoderma (Ascomycota) to feed on dead plant biomass.</title>
        <authorList>
            <consortium name="DOE Joint Genome Institute"/>
            <person name="Aerts A."/>
            <person name="Atanasova L."/>
            <person name="Chenthamara K."/>
            <person name="Zhang J."/>
            <person name="Grujic M."/>
            <person name="Henrissat B."/>
            <person name="Kuo A."/>
            <person name="Salamov A."/>
            <person name="Lipzen A."/>
            <person name="Labutti K."/>
            <person name="Barry K."/>
            <person name="Miao Y."/>
            <person name="Rahimi M.J."/>
            <person name="Shen Q."/>
            <person name="Grigoriev I.V."/>
            <person name="Kubicek C.P."/>
            <person name="Druzhinina I.S."/>
        </authorList>
    </citation>
    <scope>NUCLEOTIDE SEQUENCE [LARGE SCALE GENOMIC DNA]</scope>
    <source>
        <strain evidence="2 3">CBS 433.97</strain>
    </source>
</reference>
<evidence type="ECO:0000256" key="1">
    <source>
        <dbReference type="SAM" id="MobiDB-lite"/>
    </source>
</evidence>
<dbReference type="EMBL" id="KZ679256">
    <property type="protein sequence ID" value="PTB46334.1"/>
    <property type="molecule type" value="Genomic_DNA"/>
</dbReference>
<accession>A0A2T3ZNH6</accession>
<feature type="region of interest" description="Disordered" evidence="1">
    <location>
        <begin position="19"/>
        <end position="39"/>
    </location>
</feature>
<evidence type="ECO:0000313" key="3">
    <source>
        <dbReference type="Proteomes" id="UP000240493"/>
    </source>
</evidence>
<sequence length="84" mass="9125">MPCTIFGCGGACAIAAKAASQRRHKTRNGNKGSTRGGLDLALPRRAQAPFCRVPFRLEQLTYGIAVAIPEERQIPLLNKKDMSQ</sequence>
<organism evidence="2 3">
    <name type="scientific">Trichoderma asperellum (strain ATCC 204424 / CBS 433.97 / NBRC 101777)</name>
    <dbReference type="NCBI Taxonomy" id="1042311"/>
    <lineage>
        <taxon>Eukaryota</taxon>
        <taxon>Fungi</taxon>
        <taxon>Dikarya</taxon>
        <taxon>Ascomycota</taxon>
        <taxon>Pezizomycotina</taxon>
        <taxon>Sordariomycetes</taxon>
        <taxon>Hypocreomycetidae</taxon>
        <taxon>Hypocreales</taxon>
        <taxon>Hypocreaceae</taxon>
        <taxon>Trichoderma</taxon>
    </lineage>
</organism>
<gene>
    <name evidence="2" type="ORF">M441DRAFT_213491</name>
</gene>
<protein>
    <submittedName>
        <fullName evidence="2">Uncharacterized protein</fullName>
    </submittedName>
</protein>
<dbReference type="Proteomes" id="UP000240493">
    <property type="component" value="Unassembled WGS sequence"/>
</dbReference>